<dbReference type="Proteomes" id="UP000002640">
    <property type="component" value="Unassembled WGS sequence"/>
</dbReference>
<dbReference type="GeneID" id="20660458"/>
<gene>
    <name evidence="1" type="ORF">PHYSODRAFT_521928</name>
</gene>
<organism evidence="1 2">
    <name type="scientific">Phytophthora sojae (strain P6497)</name>
    <name type="common">Soybean stem and root rot agent</name>
    <name type="synonym">Phytophthora megasperma f. sp. glycines</name>
    <dbReference type="NCBI Taxonomy" id="1094619"/>
    <lineage>
        <taxon>Eukaryota</taxon>
        <taxon>Sar</taxon>
        <taxon>Stramenopiles</taxon>
        <taxon>Oomycota</taxon>
        <taxon>Peronosporomycetes</taxon>
        <taxon>Peronosporales</taxon>
        <taxon>Peronosporaceae</taxon>
        <taxon>Phytophthora</taxon>
    </lineage>
</organism>
<keyword evidence="2" id="KW-1185">Reference proteome</keyword>
<accession>G5A346</accession>
<name>G5A346_PHYSP</name>
<protein>
    <submittedName>
        <fullName evidence="1">Uncharacterized protein</fullName>
    </submittedName>
</protein>
<dbReference type="AlphaFoldDB" id="G5A346"/>
<feature type="non-terminal residue" evidence="1">
    <location>
        <position position="1"/>
    </location>
</feature>
<dbReference type="InParanoid" id="G5A346"/>
<proteinExistence type="predicted"/>
<dbReference type="EMBL" id="JH159159">
    <property type="protein sequence ID" value="EGZ10086.1"/>
    <property type="molecule type" value="Genomic_DNA"/>
</dbReference>
<evidence type="ECO:0000313" key="1">
    <source>
        <dbReference type="EMBL" id="EGZ10086.1"/>
    </source>
</evidence>
<sequence>VGKVLAGYRDPHLPCVTPTIASLSELLPALEYAQLLTLRGQLFKNVSGFTDTTLNVDALVLDAALASLLIHLDDVATTLWHTATQKKPQFVRADLKAGVNIMTIAAGREVDVPTAPLDRDGVAYQLWKQRVWTLAEDLDKKVNAALGSIDGKGRSKTAGSLRKRWRKLRVDHRSAYDALRSAFITRKSNGGIVDRCTPASHQWKQKDLES</sequence>
<evidence type="ECO:0000313" key="2">
    <source>
        <dbReference type="Proteomes" id="UP000002640"/>
    </source>
</evidence>
<reference evidence="1 2" key="1">
    <citation type="journal article" date="2006" name="Science">
        <title>Phytophthora genome sequences uncover evolutionary origins and mechanisms of pathogenesis.</title>
        <authorList>
            <person name="Tyler B.M."/>
            <person name="Tripathy S."/>
            <person name="Zhang X."/>
            <person name="Dehal P."/>
            <person name="Jiang R.H."/>
            <person name="Aerts A."/>
            <person name="Arredondo F.D."/>
            <person name="Baxter L."/>
            <person name="Bensasson D."/>
            <person name="Beynon J.L."/>
            <person name="Chapman J."/>
            <person name="Damasceno C.M."/>
            <person name="Dorrance A.E."/>
            <person name="Dou D."/>
            <person name="Dickerman A.W."/>
            <person name="Dubchak I.L."/>
            <person name="Garbelotto M."/>
            <person name="Gijzen M."/>
            <person name="Gordon S.G."/>
            <person name="Govers F."/>
            <person name="Grunwald N.J."/>
            <person name="Huang W."/>
            <person name="Ivors K.L."/>
            <person name="Jones R.W."/>
            <person name="Kamoun S."/>
            <person name="Krampis K."/>
            <person name="Lamour K.H."/>
            <person name="Lee M.K."/>
            <person name="McDonald W.H."/>
            <person name="Medina M."/>
            <person name="Meijer H.J."/>
            <person name="Nordberg E.K."/>
            <person name="Maclean D.J."/>
            <person name="Ospina-Giraldo M.D."/>
            <person name="Morris P.F."/>
            <person name="Phuntumart V."/>
            <person name="Putnam N.H."/>
            <person name="Rash S."/>
            <person name="Rose J.K."/>
            <person name="Sakihama Y."/>
            <person name="Salamov A.A."/>
            <person name="Savidor A."/>
            <person name="Scheuring C.F."/>
            <person name="Smith B.M."/>
            <person name="Sobral B.W."/>
            <person name="Terry A."/>
            <person name="Torto-Alalibo T.A."/>
            <person name="Win J."/>
            <person name="Xu Z."/>
            <person name="Zhang H."/>
            <person name="Grigoriev I.V."/>
            <person name="Rokhsar D.S."/>
            <person name="Boore J.L."/>
        </authorList>
    </citation>
    <scope>NUCLEOTIDE SEQUENCE [LARGE SCALE GENOMIC DNA]</scope>
    <source>
        <strain evidence="1 2">P6497</strain>
    </source>
</reference>
<dbReference type="RefSeq" id="XP_009534947.1">
    <property type="nucleotide sequence ID" value="XM_009536652.1"/>
</dbReference>
<dbReference type="KEGG" id="psoj:PHYSODRAFT_521928"/>